<organism evidence="1 2">
    <name type="scientific">Porcincola intestinalis</name>
    <dbReference type="NCBI Taxonomy" id="2606632"/>
    <lineage>
        <taxon>Bacteria</taxon>
        <taxon>Bacillati</taxon>
        <taxon>Bacillota</taxon>
        <taxon>Clostridia</taxon>
        <taxon>Lachnospirales</taxon>
        <taxon>Lachnospiraceae</taxon>
        <taxon>Porcincola</taxon>
    </lineage>
</organism>
<dbReference type="AlphaFoldDB" id="A0A6L5X6C7"/>
<dbReference type="Proteomes" id="UP000481852">
    <property type="component" value="Unassembled WGS sequence"/>
</dbReference>
<protein>
    <submittedName>
        <fullName evidence="1">Uncharacterized protein</fullName>
    </submittedName>
</protein>
<sequence>MTDFPEEYSLFNMEYAWSNGYKSIFDHPWHVLELPSESGLDLDVAASLGKYAPLTSGYIWEGEYDGSIDDAISICMPNGLLIKGLSLHQKEYNGHFYNDNNELIIIDGRTAGCAEGLLIREDALNEFLNTNDYVLFWTTLANKLYKTASSRNEYVQSDWSGLYYYENGEIKGAMRCVGVYPHDVR</sequence>
<reference evidence="1 2" key="1">
    <citation type="submission" date="2019-08" db="EMBL/GenBank/DDBJ databases">
        <title>In-depth cultivation of the pig gut microbiome towards novel bacterial diversity and tailored functional studies.</title>
        <authorList>
            <person name="Wylensek D."/>
            <person name="Hitch T.C.A."/>
            <person name="Clavel T."/>
        </authorList>
    </citation>
    <scope>NUCLEOTIDE SEQUENCE [LARGE SCALE GENOMIC DNA]</scope>
    <source>
        <strain evidence="1 2">Oil+RF-744-WCA-WT-11</strain>
    </source>
</reference>
<evidence type="ECO:0000313" key="2">
    <source>
        <dbReference type="Proteomes" id="UP000481852"/>
    </source>
</evidence>
<dbReference type="RefSeq" id="WP_154525480.1">
    <property type="nucleotide sequence ID" value="NZ_VULZ01000008.1"/>
</dbReference>
<accession>A0A6L5X6C7</accession>
<proteinExistence type="predicted"/>
<evidence type="ECO:0000313" key="1">
    <source>
        <dbReference type="EMBL" id="MSS15035.1"/>
    </source>
</evidence>
<name>A0A6L5X6C7_9FIRM</name>
<gene>
    <name evidence="1" type="ORF">FYJ35_08270</name>
</gene>
<keyword evidence="2" id="KW-1185">Reference proteome</keyword>
<comment type="caution">
    <text evidence="1">The sequence shown here is derived from an EMBL/GenBank/DDBJ whole genome shotgun (WGS) entry which is preliminary data.</text>
</comment>
<dbReference type="EMBL" id="VULZ01000008">
    <property type="protein sequence ID" value="MSS15035.1"/>
    <property type="molecule type" value="Genomic_DNA"/>
</dbReference>